<keyword evidence="2" id="KW-1185">Reference proteome</keyword>
<protein>
    <submittedName>
        <fullName evidence="1">Uncharacterized protein</fullName>
    </submittedName>
</protein>
<dbReference type="EMBL" id="CP042905">
    <property type="protein sequence ID" value="XDF89318.1"/>
    <property type="molecule type" value="Genomic_DNA"/>
</dbReference>
<dbReference type="Proteomes" id="UP000321408">
    <property type="component" value="Chromosome"/>
</dbReference>
<reference evidence="1 2" key="2">
    <citation type="journal article" date="2024" name="Int. J. Syst. Evol. Microbiol.">
        <title>Promethearchaeum syntrophicum gen. nov., sp. nov., an anaerobic, obligately syntrophic archaeon, the first isolate of the lineage 'Asgard' archaea, and proposal of the new archaeal phylum Promethearchaeota phyl. nov. and kingdom Promethearchaeati regn. nov.</title>
        <authorList>
            <person name="Imachi H."/>
            <person name="Nobu M.K."/>
            <person name="Kato S."/>
            <person name="Takaki Y."/>
            <person name="Miyazaki M."/>
            <person name="Miyata M."/>
            <person name="Ogawara M."/>
            <person name="Saito Y."/>
            <person name="Sakai S."/>
            <person name="Tahara Y.O."/>
            <person name="Takano Y."/>
            <person name="Tasumi E."/>
            <person name="Uematsu K."/>
            <person name="Yoshimura T."/>
            <person name="Itoh T."/>
            <person name="Ohkuma M."/>
            <person name="Takai K."/>
        </authorList>
    </citation>
    <scope>NUCLEOTIDE SEQUENCE [LARGE SCALE GENOMIC DNA]</scope>
    <source>
        <strain evidence="1 2">MK-D1</strain>
    </source>
</reference>
<proteinExistence type="predicted"/>
<accession>A0AC61ZU27</accession>
<reference evidence="1 2" key="1">
    <citation type="journal article" date="2020" name="Nature">
        <title>Isolation of an archaeon at the prokaryote-eukaryote interface.</title>
        <authorList>
            <person name="Imachi H."/>
            <person name="Nobu M.K."/>
            <person name="Nakahara N."/>
            <person name="Morono Y."/>
            <person name="Ogawara M."/>
            <person name="Takaki Y."/>
            <person name="Takano Y."/>
            <person name="Uematsu K."/>
            <person name="Ikuta T."/>
            <person name="Ito M."/>
            <person name="Matsui Y."/>
            <person name="Miyazaki M."/>
            <person name="Murata K."/>
            <person name="Saito Y."/>
            <person name="Sakai S."/>
            <person name="Song C."/>
            <person name="Tasumi E."/>
            <person name="Yamanaka Y."/>
            <person name="Yamaguchi T."/>
            <person name="Kamagata Y."/>
            <person name="Tamaki H."/>
            <person name="Takai K."/>
        </authorList>
    </citation>
    <scope>NUCLEOTIDE SEQUENCE [LARGE SCALE GENOMIC DNA]</scope>
    <source>
        <strain evidence="1 2">MK-D1</strain>
    </source>
</reference>
<evidence type="ECO:0000313" key="2">
    <source>
        <dbReference type="Proteomes" id="UP000321408"/>
    </source>
</evidence>
<sequence length="52" mass="6215">MPEINIDFQTYLPTINTFRNYYEILRSHDYTSDQSMNALQSILKSKNLQRDS</sequence>
<name>A0AC61ZU27_9ARCH</name>
<evidence type="ECO:0000313" key="1">
    <source>
        <dbReference type="EMBL" id="XDF89318.1"/>
    </source>
</evidence>
<organism evidence="1 2">
    <name type="scientific">Promethearchaeum syntrophicum</name>
    <dbReference type="NCBI Taxonomy" id="2594042"/>
    <lineage>
        <taxon>Archaea</taxon>
        <taxon>Promethearchaeati</taxon>
        <taxon>Promethearchaeota</taxon>
        <taxon>Promethearchaeia</taxon>
        <taxon>Promethearchaeales</taxon>
        <taxon>Promethearchaeaceae</taxon>
        <taxon>Promethearchaeum</taxon>
    </lineage>
</organism>
<gene>
    <name evidence="1" type="ORF">DSAG12_04455</name>
</gene>